<protein>
    <submittedName>
        <fullName evidence="2">Uncharacterized protein</fullName>
    </submittedName>
</protein>
<accession>A0A3E2NDH0</accession>
<comment type="caution">
    <text evidence="2">The sequence shown here is derived from an EMBL/GenBank/DDBJ whole genome shotgun (WGS) entry which is preliminary data.</text>
</comment>
<sequence>MIDIKDILDEIRYQYYNRTMLKSKICFMIGVIALAIYCFKRSAGSLLIVILAFAFLIAFSLYFSVVEKKIRKNDIYDIACRVYKIYNDREQRYKILKAVLNEYEVEKLKALRLMLKASQEKSFLDNLYSATSVALSAMAVMISLMPNDADPKSIIIFKVYMTFCLFIMGGWIVLASLVHSNSDKYILFCIEDILEED</sequence>
<evidence type="ECO:0000313" key="2">
    <source>
        <dbReference type="EMBL" id="RFZ79067.1"/>
    </source>
</evidence>
<evidence type="ECO:0000256" key="1">
    <source>
        <dbReference type="SAM" id="Phobius"/>
    </source>
</evidence>
<dbReference type="RefSeq" id="WP_117416865.1">
    <property type="nucleotide sequence ID" value="NZ_QOHO01000028.1"/>
</dbReference>
<keyword evidence="1" id="KW-0812">Transmembrane</keyword>
<gene>
    <name evidence="2" type="ORF">DS742_10000</name>
</gene>
<reference evidence="2 3" key="1">
    <citation type="submission" date="2018-07" db="EMBL/GenBank/DDBJ databases">
        <title>New species, Clostridium PI-S10-A1B.</title>
        <authorList>
            <person name="Krishna G."/>
            <person name="Summeta K."/>
            <person name="Shikha S."/>
            <person name="Prabhu P.B."/>
            <person name="Suresh K."/>
        </authorList>
    </citation>
    <scope>NUCLEOTIDE SEQUENCE [LARGE SCALE GENOMIC DNA]</scope>
    <source>
        <strain evidence="2 3">PI-S10-A1B</strain>
    </source>
</reference>
<organism evidence="2 3">
    <name type="scientific">Lacrimispora amygdalina</name>
    <dbReference type="NCBI Taxonomy" id="253257"/>
    <lineage>
        <taxon>Bacteria</taxon>
        <taxon>Bacillati</taxon>
        <taxon>Bacillota</taxon>
        <taxon>Clostridia</taxon>
        <taxon>Lachnospirales</taxon>
        <taxon>Lachnospiraceae</taxon>
        <taxon>Lacrimispora</taxon>
    </lineage>
</organism>
<dbReference type="EMBL" id="QOHO01000028">
    <property type="protein sequence ID" value="RFZ79067.1"/>
    <property type="molecule type" value="Genomic_DNA"/>
</dbReference>
<keyword evidence="1" id="KW-0472">Membrane</keyword>
<feature type="transmembrane region" description="Helical" evidence="1">
    <location>
        <begin position="123"/>
        <end position="142"/>
    </location>
</feature>
<feature type="transmembrane region" description="Helical" evidence="1">
    <location>
        <begin position="21"/>
        <end position="39"/>
    </location>
</feature>
<name>A0A3E2NDH0_9FIRM</name>
<proteinExistence type="predicted"/>
<dbReference type="Proteomes" id="UP000260680">
    <property type="component" value="Unassembled WGS sequence"/>
</dbReference>
<keyword evidence="1" id="KW-1133">Transmembrane helix</keyword>
<feature type="transmembrane region" description="Helical" evidence="1">
    <location>
        <begin position="45"/>
        <end position="65"/>
    </location>
</feature>
<feature type="transmembrane region" description="Helical" evidence="1">
    <location>
        <begin position="154"/>
        <end position="178"/>
    </location>
</feature>
<dbReference type="AlphaFoldDB" id="A0A3E2NDH0"/>
<evidence type="ECO:0000313" key="3">
    <source>
        <dbReference type="Proteomes" id="UP000260680"/>
    </source>
</evidence>